<dbReference type="RefSeq" id="WP_093351624.1">
    <property type="nucleotide sequence ID" value="NZ_FNVB01000009.1"/>
</dbReference>
<gene>
    <name evidence="1" type="ORF">SAMN02982929_05665</name>
    <name evidence="2" type="ORF">SAMN05216506_104195</name>
</gene>
<sequence>MLVLGARRAYAEALGGNVVTRVANVVPGELACWSTSASTLRPCATPENPFAVRDLDTSHLVPLTRPGELADHLVELARA</sequence>
<keyword evidence="3" id="KW-1185">Reference proteome</keyword>
<evidence type="ECO:0000313" key="4">
    <source>
        <dbReference type="Proteomes" id="UP000236729"/>
    </source>
</evidence>
<accession>A0A1I1S9U6</accession>
<evidence type="ECO:0000313" key="2">
    <source>
        <dbReference type="EMBL" id="SFD40633.1"/>
    </source>
</evidence>
<reference evidence="3 4" key="1">
    <citation type="submission" date="2016-10" db="EMBL/GenBank/DDBJ databases">
        <authorList>
            <person name="Varghese N."/>
            <person name="Submissions S."/>
        </authorList>
    </citation>
    <scope>NUCLEOTIDE SEQUENCE [LARGE SCALE GENOMIC DNA]</scope>
    <source>
        <strain evidence="4">ATCC 20501</strain>
        <strain evidence="2 3">CGMCC 4.3529</strain>
    </source>
</reference>
<evidence type="ECO:0000313" key="3">
    <source>
        <dbReference type="Proteomes" id="UP000199690"/>
    </source>
</evidence>
<dbReference type="EMBL" id="FOME01000004">
    <property type="protein sequence ID" value="SFD40633.1"/>
    <property type="molecule type" value="Genomic_DNA"/>
</dbReference>
<reference evidence="1" key="2">
    <citation type="submission" date="2016-10" db="EMBL/GenBank/DDBJ databases">
        <authorList>
            <person name="de Groot N.N."/>
        </authorList>
    </citation>
    <scope>NUCLEOTIDE SEQUENCE [LARGE SCALE GENOMIC DNA]</scope>
    <source>
        <strain evidence="1">ATCC 20501</strain>
    </source>
</reference>
<name>A0A1H6E518_9PSEU</name>
<proteinExistence type="predicted"/>
<protein>
    <submittedName>
        <fullName evidence="1">Uncharacterized protein</fullName>
    </submittedName>
</protein>
<dbReference type="EMBL" id="FNVB01000009">
    <property type="protein sequence ID" value="SEG92838.1"/>
    <property type="molecule type" value="Genomic_DNA"/>
</dbReference>
<accession>A0A1H6E518</accession>
<dbReference type="Proteomes" id="UP000199690">
    <property type="component" value="Unassembled WGS sequence"/>
</dbReference>
<dbReference type="AlphaFoldDB" id="A0A1H6E518"/>
<organism evidence="1 4">
    <name type="scientific">Saccharopolyspora kobensis</name>
    <dbReference type="NCBI Taxonomy" id="146035"/>
    <lineage>
        <taxon>Bacteria</taxon>
        <taxon>Bacillati</taxon>
        <taxon>Actinomycetota</taxon>
        <taxon>Actinomycetes</taxon>
        <taxon>Pseudonocardiales</taxon>
        <taxon>Pseudonocardiaceae</taxon>
        <taxon>Saccharopolyspora</taxon>
    </lineage>
</organism>
<dbReference type="Proteomes" id="UP000236729">
    <property type="component" value="Unassembled WGS sequence"/>
</dbReference>
<evidence type="ECO:0000313" key="1">
    <source>
        <dbReference type="EMBL" id="SEG92838.1"/>
    </source>
</evidence>